<protein>
    <recommendedName>
        <fullName evidence="2">DUF6590 domain-containing protein</fullName>
    </recommendedName>
</protein>
<accession>A0AAD4ERD2</accession>
<name>A0AAD4ERD2_9PEZI</name>
<feature type="compositionally biased region" description="Acidic residues" evidence="1">
    <location>
        <begin position="186"/>
        <end position="201"/>
    </location>
</feature>
<evidence type="ECO:0000313" key="3">
    <source>
        <dbReference type="EMBL" id="KAG7284002.1"/>
    </source>
</evidence>
<feature type="domain" description="DUF6590" evidence="2">
    <location>
        <begin position="395"/>
        <end position="483"/>
    </location>
</feature>
<organism evidence="3 4">
    <name type="scientific">Staphylotrichum longicolle</name>
    <dbReference type="NCBI Taxonomy" id="669026"/>
    <lineage>
        <taxon>Eukaryota</taxon>
        <taxon>Fungi</taxon>
        <taxon>Dikarya</taxon>
        <taxon>Ascomycota</taxon>
        <taxon>Pezizomycotina</taxon>
        <taxon>Sordariomycetes</taxon>
        <taxon>Sordariomycetidae</taxon>
        <taxon>Sordariales</taxon>
        <taxon>Chaetomiaceae</taxon>
        <taxon>Staphylotrichum</taxon>
    </lineage>
</organism>
<comment type="caution">
    <text evidence="3">The sequence shown here is derived from an EMBL/GenBank/DDBJ whole genome shotgun (WGS) entry which is preliminary data.</text>
</comment>
<dbReference type="Proteomes" id="UP001197093">
    <property type="component" value="Unassembled WGS sequence"/>
</dbReference>
<evidence type="ECO:0000256" key="1">
    <source>
        <dbReference type="SAM" id="MobiDB-lite"/>
    </source>
</evidence>
<reference evidence="3" key="1">
    <citation type="submission" date="2023-02" db="EMBL/GenBank/DDBJ databases">
        <authorList>
            <person name="Palmer J.M."/>
        </authorList>
    </citation>
    <scope>NUCLEOTIDE SEQUENCE</scope>
    <source>
        <strain evidence="3">FW57</strain>
    </source>
</reference>
<gene>
    <name evidence="3" type="ORF">NEMBOFW57_010360</name>
</gene>
<proteinExistence type="predicted"/>
<dbReference type="PANTHER" id="PTHR35391:SF5">
    <property type="entry name" value="DUF6590 DOMAIN-CONTAINING PROTEIN"/>
    <property type="match status" value="1"/>
</dbReference>
<dbReference type="EMBL" id="JAHCVI010000006">
    <property type="protein sequence ID" value="KAG7284002.1"/>
    <property type="molecule type" value="Genomic_DNA"/>
</dbReference>
<dbReference type="PANTHER" id="PTHR35391">
    <property type="entry name" value="C2H2-TYPE DOMAIN-CONTAINING PROTEIN-RELATED"/>
    <property type="match status" value="1"/>
</dbReference>
<dbReference type="Pfam" id="PF20233">
    <property type="entry name" value="DUF6590"/>
    <property type="match status" value="1"/>
</dbReference>
<evidence type="ECO:0000313" key="4">
    <source>
        <dbReference type="Proteomes" id="UP001197093"/>
    </source>
</evidence>
<sequence>MAYRHLRLQHLESRLVFAARMVGTCPSDARPSVVVTCQEVDFKRIRNLFRSRAEGPLCLGKPPRSRFPFGQRLASDEPTDPRLGLVYYRTKTPTVIRSALDKPLLAQLRNGISCGGVVRFGERTATLGVALEFGNHRAILTVDHLIPPQETQMPASSTLKGEAHPPAGSGSPLPWEPNASESVGSWDDDDEYGELDPDEAPDPMYLDFGIDPADSFGPAAHSWSAQSDGTPWTEGEPEEWNVLASSAQLEPSAEYLDWALIWPESDAQSISLSRLNTIFPKGSGSEGVVLEAFQEHILTTVAAVYIVSGLRGILHGQILAVPSYLPSAPGQESCRAWTVILNAVHGPIMSGECGSVVVDQETNKVYGHVVGNDPLGHAYVATLSITPLNSDLGRPILTYQRQGCTKRGVKPQKHGIIYQDGKSPRMLPGEPQLGFDPVRVILRERTEQLVKESRVNYAKLQTVEHNFRVYFIGRVDPEDFRKIVIPAVDRCWGSKWGDNS</sequence>
<dbReference type="InterPro" id="IPR046497">
    <property type="entry name" value="DUF6590"/>
</dbReference>
<feature type="region of interest" description="Disordered" evidence="1">
    <location>
        <begin position="151"/>
        <end position="237"/>
    </location>
</feature>
<evidence type="ECO:0000259" key="2">
    <source>
        <dbReference type="Pfam" id="PF20233"/>
    </source>
</evidence>
<keyword evidence="4" id="KW-1185">Reference proteome</keyword>
<dbReference type="AlphaFoldDB" id="A0AAD4ERD2"/>